<organism evidence="1 2">
    <name type="scientific">Paracoccidioides lutzii (strain ATCC MYA-826 / Pb01)</name>
    <name type="common">Paracoccidioides brasiliensis</name>
    <dbReference type="NCBI Taxonomy" id="502779"/>
    <lineage>
        <taxon>Eukaryota</taxon>
        <taxon>Fungi</taxon>
        <taxon>Dikarya</taxon>
        <taxon>Ascomycota</taxon>
        <taxon>Pezizomycotina</taxon>
        <taxon>Eurotiomycetes</taxon>
        <taxon>Eurotiomycetidae</taxon>
        <taxon>Onygenales</taxon>
        <taxon>Ajellomycetaceae</taxon>
        <taxon>Paracoccidioides</taxon>
    </lineage>
</organism>
<keyword evidence="2" id="KW-1185">Reference proteome</keyword>
<gene>
    <name evidence="1" type="ORF">PAAG_03358</name>
</gene>
<accession>C1GWY4</accession>
<name>C1GWY4_PARBA</name>
<evidence type="ECO:0000313" key="2">
    <source>
        <dbReference type="Proteomes" id="UP000002059"/>
    </source>
</evidence>
<proteinExistence type="predicted"/>
<dbReference type="HOGENOM" id="CLU_1713856_0_0_1"/>
<dbReference type="Proteomes" id="UP000002059">
    <property type="component" value="Partially assembled WGS sequence"/>
</dbReference>
<dbReference type="VEuPathDB" id="FungiDB:PAAG_03358"/>
<dbReference type="RefSeq" id="XP_002794813.1">
    <property type="nucleotide sequence ID" value="XM_002794767.1"/>
</dbReference>
<sequence length="153" mass="17517">MRALEANSEWPHLSDGAILRKVELIPNASTNVSSYQLEHLLEEAHPQPPLSQAPLPASSTWNPIAFRSPYPFRDQRDCRGIAEHCMFWGFKSQQKNEVNEDKKNPFKTKLPWLVAVPGNSFGLVKLVTMPSRVQLPPFLFYAYRTLEPSDFQH</sequence>
<evidence type="ECO:0000313" key="1">
    <source>
        <dbReference type="EMBL" id="EEH41072.1"/>
    </source>
</evidence>
<protein>
    <submittedName>
        <fullName evidence="1">Uncharacterized protein</fullName>
    </submittedName>
</protein>
<dbReference type="AlphaFoldDB" id="C1GWY4"/>
<dbReference type="EMBL" id="KN293998">
    <property type="protein sequence ID" value="EEH41072.1"/>
    <property type="molecule type" value="Genomic_DNA"/>
</dbReference>
<dbReference type="KEGG" id="pbl:PAAG_03358"/>
<reference evidence="1 2" key="1">
    <citation type="journal article" date="2011" name="PLoS Genet.">
        <title>Comparative genomic analysis of human fungal pathogens causing paracoccidioidomycosis.</title>
        <authorList>
            <person name="Desjardins C.A."/>
            <person name="Champion M.D."/>
            <person name="Holder J.W."/>
            <person name="Muszewska A."/>
            <person name="Goldberg J."/>
            <person name="Bailao A.M."/>
            <person name="Brigido M.M."/>
            <person name="Ferreira M.E."/>
            <person name="Garcia A.M."/>
            <person name="Grynberg M."/>
            <person name="Gujja S."/>
            <person name="Heiman D.I."/>
            <person name="Henn M.R."/>
            <person name="Kodira C.D."/>
            <person name="Leon-Narvaez H."/>
            <person name="Longo L.V."/>
            <person name="Ma L.J."/>
            <person name="Malavazi I."/>
            <person name="Matsuo A.L."/>
            <person name="Morais F.V."/>
            <person name="Pereira M."/>
            <person name="Rodriguez-Brito S."/>
            <person name="Sakthikumar S."/>
            <person name="Salem-Izacc S.M."/>
            <person name="Sykes S.M."/>
            <person name="Teixeira M.M."/>
            <person name="Vallejo M.C."/>
            <person name="Walter M.E."/>
            <person name="Yandava C."/>
            <person name="Young S."/>
            <person name="Zeng Q."/>
            <person name="Zucker J."/>
            <person name="Felipe M.S."/>
            <person name="Goldman G.H."/>
            <person name="Haas B.J."/>
            <person name="McEwen J.G."/>
            <person name="Nino-Vega G."/>
            <person name="Puccia R."/>
            <person name="San-Blas G."/>
            <person name="Soares C.M."/>
            <person name="Birren B.W."/>
            <person name="Cuomo C.A."/>
        </authorList>
    </citation>
    <scope>NUCLEOTIDE SEQUENCE [LARGE SCALE GENOMIC DNA]</scope>
    <source>
        <strain evidence="2">ATCC MYA-826 / Pb01</strain>
    </source>
</reference>
<dbReference type="GeneID" id="9098319"/>